<keyword evidence="3" id="KW-1185">Reference proteome</keyword>
<accession>A0ABQ5H2L0</accession>
<reference evidence="2" key="2">
    <citation type="submission" date="2022-01" db="EMBL/GenBank/DDBJ databases">
        <authorList>
            <person name="Yamashiro T."/>
            <person name="Shiraishi A."/>
            <person name="Satake H."/>
            <person name="Nakayama K."/>
        </authorList>
    </citation>
    <scope>NUCLEOTIDE SEQUENCE</scope>
</reference>
<evidence type="ECO:0000256" key="1">
    <source>
        <dbReference type="SAM" id="Coils"/>
    </source>
</evidence>
<keyword evidence="1" id="KW-0175">Coiled coil</keyword>
<dbReference type="Proteomes" id="UP001151760">
    <property type="component" value="Unassembled WGS sequence"/>
</dbReference>
<proteinExistence type="predicted"/>
<sequence length="684" mass="77974">MFAVCAYARYQVNQKVSHLSAVKRIFRYLKGQPKLGLWYPKDSPFDLVAYTDSDYARASLDRKSTTGGCKFLGCRLISWQCKKQTVVANSTTKAKYGADSSCCGQSSDPSDNVTDEAVHKELGDSLVRAATTASSLEAKQDSGNITKKDPIQGNALIIQSQGTNSGGGHRCQETIGDTIAQTWFENVSKHSNDSLLARGNTLQSDGDRLKLDELMALFGLIARVESSDDKESLGEDASKQRRIDAIDADEEIILVSATGDIVSAASAATIVSAATTTTTIINTVDDITLAQALEEIKSTKPKKKWIVIKELEPVKKKDQILLDEETALNLQAEFDEEERLAREKAEKEQEANIALIETWDDIQAKIDADHQLAERLQAQEQEELSIKEKATLFQQLLEKRRKHFAAKRAEEKRNKPPTKAQQRKIMCTYLKNMEGYKLNDLKLKGFDSIQEMFDRAFKRVNTFEDFRTELVEGKEKRAGTELAQEITKKQKVEDDKEIAEIKKLMEIIPDEEEVAIDAIPLAVKSPSIVDWKIHKEGRKSYYQIIRADGKSQMYMIFSHMLKSFDREDLETLYKLVKAKYESTRPVEDLDLLLWGDLKTMFEPHIEDKVWRNQQDYKVLSWKLYDSCGVHFLRMQHMQIYMLVEKKYPLTPSTLSMMLEKKLMIDYESEMAYQLLKFIIKQLKK</sequence>
<dbReference type="CDD" id="cd09272">
    <property type="entry name" value="RNase_HI_RT_Ty1"/>
    <property type="match status" value="1"/>
</dbReference>
<protein>
    <submittedName>
        <fullName evidence="2">Uncharacterized protein</fullName>
    </submittedName>
</protein>
<comment type="caution">
    <text evidence="2">The sequence shown here is derived from an EMBL/GenBank/DDBJ whole genome shotgun (WGS) entry which is preliminary data.</text>
</comment>
<evidence type="ECO:0000313" key="2">
    <source>
        <dbReference type="EMBL" id="GJT82123.1"/>
    </source>
</evidence>
<dbReference type="EMBL" id="BQNB010019139">
    <property type="protein sequence ID" value="GJT82123.1"/>
    <property type="molecule type" value="Genomic_DNA"/>
</dbReference>
<name>A0ABQ5H2L0_9ASTR</name>
<feature type="coiled-coil region" evidence="1">
    <location>
        <begin position="327"/>
        <end position="357"/>
    </location>
</feature>
<dbReference type="PANTHER" id="PTHR11439:SF495">
    <property type="entry name" value="REVERSE TRANSCRIPTASE, RNA-DEPENDENT DNA POLYMERASE-RELATED"/>
    <property type="match status" value="1"/>
</dbReference>
<gene>
    <name evidence="2" type="ORF">Tco_1056465</name>
</gene>
<dbReference type="PANTHER" id="PTHR11439">
    <property type="entry name" value="GAG-POL-RELATED RETROTRANSPOSON"/>
    <property type="match status" value="1"/>
</dbReference>
<evidence type="ECO:0000313" key="3">
    <source>
        <dbReference type="Proteomes" id="UP001151760"/>
    </source>
</evidence>
<reference evidence="2" key="1">
    <citation type="journal article" date="2022" name="Int. J. Mol. Sci.">
        <title>Draft Genome of Tanacetum Coccineum: Genomic Comparison of Closely Related Tanacetum-Family Plants.</title>
        <authorList>
            <person name="Yamashiro T."/>
            <person name="Shiraishi A."/>
            <person name="Nakayama K."/>
            <person name="Satake H."/>
        </authorList>
    </citation>
    <scope>NUCLEOTIDE SEQUENCE</scope>
</reference>
<organism evidence="2 3">
    <name type="scientific">Tanacetum coccineum</name>
    <dbReference type="NCBI Taxonomy" id="301880"/>
    <lineage>
        <taxon>Eukaryota</taxon>
        <taxon>Viridiplantae</taxon>
        <taxon>Streptophyta</taxon>
        <taxon>Embryophyta</taxon>
        <taxon>Tracheophyta</taxon>
        <taxon>Spermatophyta</taxon>
        <taxon>Magnoliopsida</taxon>
        <taxon>eudicotyledons</taxon>
        <taxon>Gunneridae</taxon>
        <taxon>Pentapetalae</taxon>
        <taxon>asterids</taxon>
        <taxon>campanulids</taxon>
        <taxon>Asterales</taxon>
        <taxon>Asteraceae</taxon>
        <taxon>Asteroideae</taxon>
        <taxon>Anthemideae</taxon>
        <taxon>Anthemidinae</taxon>
        <taxon>Tanacetum</taxon>
    </lineage>
</organism>